<sequence length="164" mass="18284">MARLEDAENLYAQLQADGLRVYGIVRKGNVYFAPEEFLEQTACATVEEKVENRPMRNVVNWKFAKRDPVRMKILSALPRLPSAVWWPFTARPEELTTYPKGSVTFSVAAEECNAVDNLKVAEIGRKLYGLSEDFGEQAFDEDQGEVVSGCEEDSADTDKVDGAG</sequence>
<protein>
    <submittedName>
        <fullName evidence="3">Uncharacterized protein</fullName>
    </submittedName>
</protein>
<evidence type="ECO:0000313" key="4">
    <source>
        <dbReference type="Proteomes" id="UP001190700"/>
    </source>
</evidence>
<dbReference type="AlphaFoldDB" id="A0AAE0LBY5"/>
<dbReference type="EMBL" id="LGRX02006820">
    <property type="protein sequence ID" value="KAK3276032.1"/>
    <property type="molecule type" value="Genomic_DNA"/>
</dbReference>
<dbReference type="Proteomes" id="UP001190700">
    <property type="component" value="Unassembled WGS sequence"/>
</dbReference>
<reference evidence="3 4" key="1">
    <citation type="journal article" date="2015" name="Genome Biol. Evol.">
        <title>Comparative Genomics of a Bacterivorous Green Alga Reveals Evolutionary Causalities and Consequences of Phago-Mixotrophic Mode of Nutrition.</title>
        <authorList>
            <person name="Burns J.A."/>
            <person name="Paasch A."/>
            <person name="Narechania A."/>
            <person name="Kim E."/>
        </authorList>
    </citation>
    <scope>NUCLEOTIDE SEQUENCE [LARGE SCALE GENOMIC DNA]</scope>
    <source>
        <strain evidence="3">PLY_AMNH</strain>
    </source>
</reference>
<gene>
    <name evidence="3" type="ORF">CYMTET_12946</name>
    <name evidence="2" type="ORF">CYMTET_15872</name>
</gene>
<reference evidence="3" key="2">
    <citation type="submission" date="2023-06" db="EMBL/GenBank/DDBJ databases">
        <title>Long-read-based genome assembly of the green algal bacterivore Cymbomonas tetramitiformis.</title>
        <authorList>
            <person name="Gyaltshen Y."/>
            <person name="Rozenberg A."/>
            <person name="Paasch A."/>
            <person name="Burns J.A."/>
            <person name="Warring S."/>
            <person name="Larson R."/>
            <person name="Maurer-Alcala X."/>
            <person name="Dacks J."/>
            <person name="Kim E."/>
        </authorList>
    </citation>
    <scope>NUCLEOTIDE SEQUENCE</scope>
    <source>
        <strain evidence="3">PLY_AMNH</strain>
    </source>
</reference>
<name>A0AAE0LBY5_9CHLO</name>
<dbReference type="EMBL" id="LGRX02005104">
    <property type="protein sequence ID" value="KAK3279155.1"/>
    <property type="molecule type" value="Genomic_DNA"/>
</dbReference>
<evidence type="ECO:0000313" key="2">
    <source>
        <dbReference type="EMBL" id="KAK3276032.1"/>
    </source>
</evidence>
<proteinExistence type="predicted"/>
<evidence type="ECO:0000313" key="3">
    <source>
        <dbReference type="EMBL" id="KAK3279155.1"/>
    </source>
</evidence>
<comment type="caution">
    <text evidence="3">The sequence shown here is derived from an EMBL/GenBank/DDBJ whole genome shotgun (WGS) entry which is preliminary data.</text>
</comment>
<keyword evidence="4" id="KW-1185">Reference proteome</keyword>
<feature type="region of interest" description="Disordered" evidence="1">
    <location>
        <begin position="141"/>
        <end position="164"/>
    </location>
</feature>
<evidence type="ECO:0000256" key="1">
    <source>
        <dbReference type="SAM" id="MobiDB-lite"/>
    </source>
</evidence>
<organism evidence="3 4">
    <name type="scientific">Cymbomonas tetramitiformis</name>
    <dbReference type="NCBI Taxonomy" id="36881"/>
    <lineage>
        <taxon>Eukaryota</taxon>
        <taxon>Viridiplantae</taxon>
        <taxon>Chlorophyta</taxon>
        <taxon>Pyramimonadophyceae</taxon>
        <taxon>Pyramimonadales</taxon>
        <taxon>Pyramimonadaceae</taxon>
        <taxon>Cymbomonas</taxon>
    </lineage>
</organism>
<feature type="compositionally biased region" description="Acidic residues" evidence="1">
    <location>
        <begin position="141"/>
        <end position="155"/>
    </location>
</feature>
<accession>A0AAE0LBY5</accession>